<keyword evidence="1" id="KW-0472">Membrane</keyword>
<name>A0A0N9QWS7_9VIRU</name>
<evidence type="ECO:0000256" key="1">
    <source>
        <dbReference type="SAM" id="Phobius"/>
    </source>
</evidence>
<evidence type="ECO:0000313" key="3">
    <source>
        <dbReference type="Proteomes" id="UP000203826"/>
    </source>
</evidence>
<keyword evidence="1" id="KW-1133">Transmembrane helix</keyword>
<reference evidence="2 3" key="1">
    <citation type="journal article" date="2015" name="Genome Announc.">
        <title>The 474-Kilobase-Pair Complete Genome Sequence of CeV-01B, a Virus Infecting Haptolina (Chrysochromulina) ericina (Prymnesiophyceae).</title>
        <authorList>
            <person name="Gallot-Lavallee L."/>
            <person name="Pagarete A."/>
            <person name="Legendre M."/>
            <person name="Santini S."/>
            <person name="Sandaa R.A."/>
            <person name="Himmelbauer H."/>
            <person name="Ogata H."/>
            <person name="Bratbak G."/>
            <person name="Claverie J.M."/>
        </authorList>
    </citation>
    <scope>NUCLEOTIDE SEQUENCE [LARGE SCALE GENOMIC DNA]</scope>
    <source>
        <strain evidence="2">CeV-01B</strain>
    </source>
</reference>
<sequence length="207" mass="22702">MAGILVTIGNLSKLIGALYPLFIVCFLLLASVFNLKLTGLVYLGGITVTIILCYLFGMMNIIEERSPNAALSCDLFSMASHPYQGPSTQAAISWFTFAYLLWPMLPPMHPGGLLNPIIFIVTLIFAIINSIFQYRNACSNTSGIILGAVIGLLAGTGWFWTWYASGHKDLLFYNELVSNNAICTRPSRQTFKCEVWKGGELISSSTV</sequence>
<dbReference type="EMBL" id="KT820662">
    <property type="protein sequence ID" value="ALH22947.1"/>
    <property type="molecule type" value="Genomic_DNA"/>
</dbReference>
<dbReference type="KEGG" id="vg:26048908"/>
<proteinExistence type="predicted"/>
<dbReference type="Proteomes" id="UP000203826">
    <property type="component" value="Segment"/>
</dbReference>
<feature type="transmembrane region" description="Helical" evidence="1">
    <location>
        <begin position="12"/>
        <end position="33"/>
    </location>
</feature>
<organism evidence="2 3">
    <name type="scientific">Chrysochromulina ericina virus CeV-01B</name>
    <dbReference type="NCBI Taxonomy" id="3070830"/>
    <lineage>
        <taxon>Viruses</taxon>
        <taxon>Varidnaviria</taxon>
        <taxon>Bamfordvirae</taxon>
        <taxon>Nucleocytoviricota</taxon>
        <taxon>Megaviricetes</taxon>
        <taxon>Imitervirales</taxon>
        <taxon>Mesomimiviridae</taxon>
        <taxon>Tethysvirus</taxon>
        <taxon>Tethysvirus raunefjordenense</taxon>
    </lineage>
</organism>
<protein>
    <submittedName>
        <fullName evidence="2">Uncharacterized protein</fullName>
    </submittedName>
</protein>
<feature type="transmembrane region" description="Helical" evidence="1">
    <location>
        <begin position="114"/>
        <end position="132"/>
    </location>
</feature>
<evidence type="ECO:0000313" key="2">
    <source>
        <dbReference type="EMBL" id="ALH22947.1"/>
    </source>
</evidence>
<feature type="transmembrane region" description="Helical" evidence="1">
    <location>
        <begin position="144"/>
        <end position="163"/>
    </location>
</feature>
<keyword evidence="3" id="KW-1185">Reference proteome</keyword>
<accession>A0A0N9QWS7</accession>
<keyword evidence="1" id="KW-0812">Transmembrane</keyword>
<feature type="transmembrane region" description="Helical" evidence="1">
    <location>
        <begin position="39"/>
        <end position="62"/>
    </location>
</feature>
<gene>
    <name evidence="2" type="ORF">ceV_041</name>
</gene>